<evidence type="ECO:0000259" key="10">
    <source>
        <dbReference type="PROSITE" id="PS50893"/>
    </source>
</evidence>
<dbReference type="SUPFAM" id="SSF52540">
    <property type="entry name" value="P-loop containing nucleoside triphosphate hydrolases"/>
    <property type="match status" value="1"/>
</dbReference>
<evidence type="ECO:0000256" key="3">
    <source>
        <dbReference type="ARBA" id="ARBA00022448"/>
    </source>
</evidence>
<evidence type="ECO:0000313" key="11">
    <source>
        <dbReference type="EMBL" id="MBC1178135.1"/>
    </source>
</evidence>
<sequence>MSVEMARDRLHTGKDSGNLFFHTLHSFASAGDGDGNNLRGSFNAGRLSAIVGPSGAGKSTLLNILSGLKKPSNESILLINGEKVEDIVQLLGMEKCLHNHVEKLSGGERKRLAIGEELITNPPVMIFDEPTSGLDSVSTVQVVRHLKDLARSGRTVICVIHQPSSFVLELFDDIYVLSDGQCLYNGSVEDIVPRFQEAGFLCPQYYNRADFILEVASQQRQGNRELLLVKARDGVKTQQSIANSLSSLNISRNGMTPDGSKDDLQLIESFSHPLSRWKQFYILLSRAYLCNHREPVNPSESKIFHREFLNNRYTFFPYFYAKILADLPILLICSFATLIPAYYMSGQPTESYKVFFVSALIFLLTVNAFFCGCAVGIIFGVQMGIFILPSISLLMVMYSGFLISYNLIPSYLKPLSYLSFVRYYFEGLLQTIYGFDREDLDCEGVSCFFRSPKKILENLAIDETNYVWDFVGSFIWIVALKLITIFALRRQY</sequence>
<evidence type="ECO:0000256" key="9">
    <source>
        <dbReference type="SAM" id="Phobius"/>
    </source>
</evidence>
<dbReference type="EnsemblMetazoa" id="LLOJ001227-RA">
    <property type="protein sequence ID" value="LLOJ001227-PA"/>
    <property type="gene ID" value="LLOJ001227"/>
</dbReference>
<evidence type="ECO:0000256" key="8">
    <source>
        <dbReference type="ARBA" id="ARBA00023136"/>
    </source>
</evidence>
<dbReference type="GO" id="GO:0005886">
    <property type="term" value="C:plasma membrane"/>
    <property type="evidence" value="ECO:0007669"/>
    <property type="project" value="TreeGrafter"/>
</dbReference>
<reference evidence="12" key="3">
    <citation type="submission" date="2020-05" db="UniProtKB">
        <authorList>
            <consortium name="EnsemblMetazoa"/>
        </authorList>
    </citation>
    <scope>IDENTIFICATION</scope>
    <source>
        <strain evidence="12">Jacobina</strain>
    </source>
</reference>
<dbReference type="PROSITE" id="PS00211">
    <property type="entry name" value="ABC_TRANSPORTER_1"/>
    <property type="match status" value="1"/>
</dbReference>
<dbReference type="PANTHER" id="PTHR48041:SF118">
    <property type="entry name" value="ATP-BINDING CASSETTE TRANSPORTER (ABC TRANSPORTER) FAMILY G MEMBER 16"/>
    <property type="match status" value="1"/>
</dbReference>
<evidence type="ECO:0000256" key="1">
    <source>
        <dbReference type="ARBA" id="ARBA00004141"/>
    </source>
</evidence>
<evidence type="ECO:0000256" key="5">
    <source>
        <dbReference type="ARBA" id="ARBA00022741"/>
    </source>
</evidence>
<dbReference type="Pfam" id="PF01061">
    <property type="entry name" value="ABC2_membrane"/>
    <property type="match status" value="1"/>
</dbReference>
<evidence type="ECO:0000256" key="2">
    <source>
        <dbReference type="ARBA" id="ARBA00005814"/>
    </source>
</evidence>
<feature type="transmembrane region" description="Helical" evidence="9">
    <location>
        <begin position="355"/>
        <end position="379"/>
    </location>
</feature>
<dbReference type="Proteomes" id="UP000092461">
    <property type="component" value="Unassembled WGS sequence"/>
</dbReference>
<keyword evidence="4 9" id="KW-0812">Transmembrane</keyword>
<dbReference type="InterPro" id="IPR003593">
    <property type="entry name" value="AAA+_ATPase"/>
</dbReference>
<dbReference type="GO" id="GO:0016887">
    <property type="term" value="F:ATP hydrolysis activity"/>
    <property type="evidence" value="ECO:0007669"/>
    <property type="project" value="InterPro"/>
</dbReference>
<keyword evidence="8 9" id="KW-0472">Membrane</keyword>
<dbReference type="GO" id="GO:0140359">
    <property type="term" value="F:ABC-type transporter activity"/>
    <property type="evidence" value="ECO:0007669"/>
    <property type="project" value="InterPro"/>
</dbReference>
<protein>
    <submittedName>
        <fullName evidence="11">Putative transporter abc superfamily breast cancer resistance protein</fullName>
    </submittedName>
</protein>
<dbReference type="SMART" id="SM00382">
    <property type="entry name" value="AAA"/>
    <property type="match status" value="1"/>
</dbReference>
<dbReference type="InterPro" id="IPR027417">
    <property type="entry name" value="P-loop_NTPase"/>
</dbReference>
<proteinExistence type="inferred from homology"/>
<feature type="transmembrane region" description="Helical" evidence="9">
    <location>
        <begin position="319"/>
        <end position="343"/>
    </location>
</feature>
<keyword evidence="6" id="KW-0067">ATP-binding</keyword>
<comment type="similarity">
    <text evidence="2">Belongs to the ABC transporter superfamily. ABCG family. Eye pigment precursor importer (TC 3.A.1.204) subfamily.</text>
</comment>
<reference evidence="11" key="2">
    <citation type="journal article" date="2020" name="BMC">
        <title>Leishmania infection induces a limited differential gene expression in the sand fly midgut.</title>
        <authorList>
            <person name="Coutinho-Abreu I.V."/>
            <person name="Serafim T.D."/>
            <person name="Meneses C."/>
            <person name="Kamhawi S."/>
            <person name="Oliveira F."/>
            <person name="Valenzuela J.G."/>
        </authorList>
    </citation>
    <scope>NUCLEOTIDE SEQUENCE</scope>
    <source>
        <strain evidence="11">Jacobina</strain>
        <tissue evidence="11">Midgut</tissue>
    </source>
</reference>
<reference evidence="13" key="1">
    <citation type="submission" date="2012-05" db="EMBL/GenBank/DDBJ databases">
        <title>Whole Genome Assembly of Lutzomyia longipalpis.</title>
        <authorList>
            <person name="Richards S."/>
            <person name="Qu C."/>
            <person name="Dillon R."/>
            <person name="Worley K."/>
            <person name="Scherer S."/>
            <person name="Batterton M."/>
            <person name="Taylor A."/>
            <person name="Hawes A."/>
            <person name="Hernandez B."/>
            <person name="Kovar C."/>
            <person name="Mandapat C."/>
            <person name="Pham C."/>
            <person name="Qu C."/>
            <person name="Jing C."/>
            <person name="Bess C."/>
            <person name="Bandaranaike D."/>
            <person name="Ngo D."/>
            <person name="Ongeri F."/>
            <person name="Arias F."/>
            <person name="Lara F."/>
            <person name="Weissenberger G."/>
            <person name="Kamau G."/>
            <person name="Han H."/>
            <person name="Shen H."/>
            <person name="Dinh H."/>
            <person name="Khalil I."/>
            <person name="Jones J."/>
            <person name="Shafer J."/>
            <person name="Jayaseelan J."/>
            <person name="Quiroz J."/>
            <person name="Blankenburg K."/>
            <person name="Nguyen L."/>
            <person name="Jackson L."/>
            <person name="Francisco L."/>
            <person name="Tang L.-Y."/>
            <person name="Pu L.-L."/>
            <person name="Perales L."/>
            <person name="Lorensuhewa L."/>
            <person name="Munidasa M."/>
            <person name="Coyle M."/>
            <person name="Taylor M."/>
            <person name="Puazo M."/>
            <person name="Firestine M."/>
            <person name="Scheel M."/>
            <person name="Javaid M."/>
            <person name="Wang M."/>
            <person name="Li M."/>
            <person name="Tabassum N."/>
            <person name="Saada N."/>
            <person name="Osuji N."/>
            <person name="Aqrawi P."/>
            <person name="Fu Q."/>
            <person name="Thornton R."/>
            <person name="Raj R."/>
            <person name="Goodspeed R."/>
            <person name="Mata R."/>
            <person name="Najjar R."/>
            <person name="Gubbala S."/>
            <person name="Lee S."/>
            <person name="Denson S."/>
            <person name="Patil S."/>
            <person name="Macmil S."/>
            <person name="Qi S."/>
            <person name="Matskevitch T."/>
            <person name="Palculict T."/>
            <person name="Mathew T."/>
            <person name="Vee V."/>
            <person name="Velamala V."/>
            <person name="Korchina V."/>
            <person name="Cai W."/>
            <person name="Liu W."/>
            <person name="Dai W."/>
            <person name="Zou X."/>
            <person name="Zhu Y."/>
            <person name="Zhang Y."/>
            <person name="Wu Y.-Q."/>
            <person name="Xin Y."/>
            <person name="Nazarath L."/>
            <person name="Kovar C."/>
            <person name="Han Y."/>
            <person name="Muzny D."/>
            <person name="Gibbs R."/>
        </authorList>
    </citation>
    <scope>NUCLEOTIDE SEQUENCE [LARGE SCALE GENOMIC DNA]</scope>
    <source>
        <strain evidence="13">Jacobina</strain>
    </source>
</reference>
<dbReference type="EMBL" id="GITU01009432">
    <property type="protein sequence ID" value="MBC1178135.1"/>
    <property type="molecule type" value="Transcribed_RNA"/>
</dbReference>
<dbReference type="InterPro" id="IPR050352">
    <property type="entry name" value="ABCG_transporters"/>
</dbReference>
<keyword evidence="5" id="KW-0547">Nucleotide-binding</keyword>
<dbReference type="InterPro" id="IPR003439">
    <property type="entry name" value="ABC_transporter-like_ATP-bd"/>
</dbReference>
<dbReference type="GO" id="GO:0005524">
    <property type="term" value="F:ATP binding"/>
    <property type="evidence" value="ECO:0007669"/>
    <property type="project" value="UniProtKB-KW"/>
</dbReference>
<evidence type="ECO:0000256" key="6">
    <source>
        <dbReference type="ARBA" id="ARBA00022840"/>
    </source>
</evidence>
<dbReference type="VEuPathDB" id="VectorBase:LLOJ001227"/>
<feature type="domain" description="ABC transporter" evidence="10">
    <location>
        <begin position="19"/>
        <end position="204"/>
    </location>
</feature>
<dbReference type="Gene3D" id="3.40.50.300">
    <property type="entry name" value="P-loop containing nucleotide triphosphate hydrolases"/>
    <property type="match status" value="2"/>
</dbReference>
<organism evidence="12 13">
    <name type="scientific">Lutzomyia longipalpis</name>
    <name type="common">Sand fly</name>
    <dbReference type="NCBI Taxonomy" id="7200"/>
    <lineage>
        <taxon>Eukaryota</taxon>
        <taxon>Metazoa</taxon>
        <taxon>Ecdysozoa</taxon>
        <taxon>Arthropoda</taxon>
        <taxon>Hexapoda</taxon>
        <taxon>Insecta</taxon>
        <taxon>Pterygota</taxon>
        <taxon>Neoptera</taxon>
        <taxon>Endopterygota</taxon>
        <taxon>Diptera</taxon>
        <taxon>Nematocera</taxon>
        <taxon>Psychodoidea</taxon>
        <taxon>Psychodidae</taxon>
        <taxon>Lutzomyia</taxon>
        <taxon>Lutzomyia</taxon>
    </lineage>
</organism>
<keyword evidence="3" id="KW-0813">Transport</keyword>
<dbReference type="EMBL" id="AJWK01004509">
    <property type="status" value="NOT_ANNOTATED_CDS"/>
    <property type="molecule type" value="Genomic_DNA"/>
</dbReference>
<dbReference type="PANTHER" id="PTHR48041">
    <property type="entry name" value="ABC TRANSPORTER G FAMILY MEMBER 28"/>
    <property type="match status" value="1"/>
</dbReference>
<accession>A0A1B0GHE0</accession>
<evidence type="ECO:0000313" key="13">
    <source>
        <dbReference type="Proteomes" id="UP000092461"/>
    </source>
</evidence>
<dbReference type="InterPro" id="IPR017871">
    <property type="entry name" value="ABC_transporter-like_CS"/>
</dbReference>
<name>A0A1B0GHE0_LUTLO</name>
<dbReference type="InterPro" id="IPR013525">
    <property type="entry name" value="ABC2_TM"/>
</dbReference>
<keyword evidence="7 9" id="KW-1133">Transmembrane helix</keyword>
<comment type="subcellular location">
    <subcellularLocation>
        <location evidence="1">Membrane</location>
        <topology evidence="1">Multi-pass membrane protein</topology>
    </subcellularLocation>
</comment>
<evidence type="ECO:0000313" key="12">
    <source>
        <dbReference type="EnsemblMetazoa" id="LLOJ001227-PA"/>
    </source>
</evidence>
<evidence type="ECO:0000256" key="7">
    <source>
        <dbReference type="ARBA" id="ARBA00022989"/>
    </source>
</evidence>
<dbReference type="PROSITE" id="PS50893">
    <property type="entry name" value="ABC_TRANSPORTER_2"/>
    <property type="match status" value="1"/>
</dbReference>
<feature type="transmembrane region" description="Helical" evidence="9">
    <location>
        <begin position="386"/>
        <end position="408"/>
    </location>
</feature>
<dbReference type="VEuPathDB" id="VectorBase:LLONM1_000868"/>
<dbReference type="Pfam" id="PF00005">
    <property type="entry name" value="ABC_tran"/>
    <property type="match status" value="1"/>
</dbReference>
<keyword evidence="13" id="KW-1185">Reference proteome</keyword>
<feature type="transmembrane region" description="Helical" evidence="9">
    <location>
        <begin position="466"/>
        <end position="488"/>
    </location>
</feature>
<evidence type="ECO:0000256" key="4">
    <source>
        <dbReference type="ARBA" id="ARBA00022692"/>
    </source>
</evidence>
<dbReference type="AlphaFoldDB" id="A0A1B0GHE0"/>